<evidence type="ECO:0000313" key="2">
    <source>
        <dbReference type="EMBL" id="JAP09725.1"/>
    </source>
</evidence>
<sequence length="72" mass="8494">MKLLCTRLRKYNIERHSGQILIVNLISKVYTYHIVIFLRPNMIILVMLFSHYLIYIFGVPYVTSMTIKACSV</sequence>
<evidence type="ECO:0000256" key="1">
    <source>
        <dbReference type="SAM" id="Phobius"/>
    </source>
</evidence>
<reference evidence="2" key="1">
    <citation type="submission" date="2015-12" db="EMBL/GenBank/DDBJ databases">
        <title>Gene expression during late stages of embryo sac development: a critical building block for successful pollen-pistil interactions.</title>
        <authorList>
            <person name="Liu Y."/>
            <person name="Joly V."/>
            <person name="Sabar M."/>
            <person name="Matton D.P."/>
        </authorList>
    </citation>
    <scope>NUCLEOTIDE SEQUENCE</scope>
</reference>
<dbReference type="AlphaFoldDB" id="A0A0V0GPJ8"/>
<keyword evidence="1" id="KW-1133">Transmembrane helix</keyword>
<accession>A0A0V0GPJ8</accession>
<feature type="transmembrane region" description="Helical" evidence="1">
    <location>
        <begin position="44"/>
        <end position="63"/>
    </location>
</feature>
<keyword evidence="1" id="KW-0812">Transmembrane</keyword>
<dbReference type="EMBL" id="GEDG01034454">
    <property type="protein sequence ID" value="JAP09725.1"/>
    <property type="molecule type" value="Transcribed_RNA"/>
</dbReference>
<feature type="transmembrane region" description="Helical" evidence="1">
    <location>
        <begin position="20"/>
        <end position="38"/>
    </location>
</feature>
<organism evidence="2">
    <name type="scientific">Solanum chacoense</name>
    <name type="common">Chaco potato</name>
    <dbReference type="NCBI Taxonomy" id="4108"/>
    <lineage>
        <taxon>Eukaryota</taxon>
        <taxon>Viridiplantae</taxon>
        <taxon>Streptophyta</taxon>
        <taxon>Embryophyta</taxon>
        <taxon>Tracheophyta</taxon>
        <taxon>Spermatophyta</taxon>
        <taxon>Magnoliopsida</taxon>
        <taxon>eudicotyledons</taxon>
        <taxon>Gunneridae</taxon>
        <taxon>Pentapetalae</taxon>
        <taxon>asterids</taxon>
        <taxon>lamiids</taxon>
        <taxon>Solanales</taxon>
        <taxon>Solanaceae</taxon>
        <taxon>Solanoideae</taxon>
        <taxon>Solaneae</taxon>
        <taxon>Solanum</taxon>
    </lineage>
</organism>
<keyword evidence="1" id="KW-0472">Membrane</keyword>
<name>A0A0V0GPJ8_SOLCH</name>
<protein>
    <submittedName>
        <fullName evidence="2">Putative ovule protein</fullName>
    </submittedName>
</protein>
<proteinExistence type="predicted"/>